<dbReference type="InterPro" id="IPR030386">
    <property type="entry name" value="G_GB1_RHD3_dom"/>
</dbReference>
<dbReference type="PROSITE" id="PS51715">
    <property type="entry name" value="G_GB1_RHD3"/>
    <property type="match status" value="1"/>
</dbReference>
<dbReference type="InterPro" id="IPR027417">
    <property type="entry name" value="P-loop_NTPase"/>
</dbReference>
<keyword evidence="1" id="KW-0547">Nucleotide-binding</keyword>
<feature type="domain" description="GB1/RHD3-type G" evidence="4">
    <location>
        <begin position="85"/>
        <end position="229"/>
    </location>
</feature>
<dbReference type="EMBL" id="CAWYQH010000141">
    <property type="protein sequence ID" value="CAK8693884.1"/>
    <property type="molecule type" value="Genomic_DNA"/>
</dbReference>
<dbReference type="PANTHER" id="PTHR10751">
    <property type="entry name" value="GUANYLATE BINDING PROTEIN"/>
    <property type="match status" value="1"/>
</dbReference>
<evidence type="ECO:0000256" key="1">
    <source>
        <dbReference type="ARBA" id="ARBA00022741"/>
    </source>
</evidence>
<keyword evidence="2" id="KW-0342">GTP-binding</keyword>
<organism evidence="5 6">
    <name type="scientific">Clavelina lepadiformis</name>
    <name type="common">Light-bulb sea squirt</name>
    <name type="synonym">Ascidia lepadiformis</name>
    <dbReference type="NCBI Taxonomy" id="159417"/>
    <lineage>
        <taxon>Eukaryota</taxon>
        <taxon>Metazoa</taxon>
        <taxon>Chordata</taxon>
        <taxon>Tunicata</taxon>
        <taxon>Ascidiacea</taxon>
        <taxon>Aplousobranchia</taxon>
        <taxon>Clavelinidae</taxon>
        <taxon>Clavelina</taxon>
    </lineage>
</organism>
<protein>
    <recommendedName>
        <fullName evidence="4">GB1/RHD3-type G domain-containing protein</fullName>
    </recommendedName>
</protein>
<reference evidence="5 6" key="1">
    <citation type="submission" date="2024-02" db="EMBL/GenBank/DDBJ databases">
        <authorList>
            <person name="Daric V."/>
            <person name="Darras S."/>
        </authorList>
    </citation>
    <scope>NUCLEOTIDE SEQUENCE [LARGE SCALE GENOMIC DNA]</scope>
</reference>
<evidence type="ECO:0000313" key="6">
    <source>
        <dbReference type="Proteomes" id="UP001642483"/>
    </source>
</evidence>
<keyword evidence="6" id="KW-1185">Reference proteome</keyword>
<dbReference type="Proteomes" id="UP001642483">
    <property type="component" value="Unassembled WGS sequence"/>
</dbReference>
<dbReference type="SUPFAM" id="SSF52540">
    <property type="entry name" value="P-loop containing nucleoside triphosphate hydrolases"/>
    <property type="match status" value="1"/>
</dbReference>
<name>A0ABP0GT77_CLALP</name>
<dbReference type="InterPro" id="IPR015894">
    <property type="entry name" value="Guanylate-bd_N"/>
</dbReference>
<evidence type="ECO:0000256" key="2">
    <source>
        <dbReference type="ARBA" id="ARBA00023134"/>
    </source>
</evidence>
<sequence length="229" mass="25910">MADNILKDTLLEAGKSVANRVASHMPENMRKTATYLKSQIASIIKQPGFFDEKTSLQLLVPKQGGGYELNEETLIKIFYHPDVKENPVMIVSVTGAMRSGKSFLLTLMIRYLSSKKSPAEQAPEEKIPQYFKWKEGCERETLGIHIWSQPFLITKSDGSKVAILLMDTQGAFDESGHKVSSDIFAFSTLLSSLQIYNIQGYINENHLQPLSVRRFYLSEVLHYYNAQQP</sequence>
<dbReference type="Pfam" id="PF02263">
    <property type="entry name" value="GBP"/>
    <property type="match status" value="1"/>
</dbReference>
<dbReference type="Gene3D" id="3.40.50.300">
    <property type="entry name" value="P-loop containing nucleotide triphosphate hydrolases"/>
    <property type="match status" value="1"/>
</dbReference>
<gene>
    <name evidence="5" type="ORF">CVLEPA_LOCUS27173</name>
</gene>
<evidence type="ECO:0000256" key="3">
    <source>
        <dbReference type="PROSITE-ProRule" id="PRU01052"/>
    </source>
</evidence>
<evidence type="ECO:0000259" key="4">
    <source>
        <dbReference type="PROSITE" id="PS51715"/>
    </source>
</evidence>
<evidence type="ECO:0000313" key="5">
    <source>
        <dbReference type="EMBL" id="CAK8693884.1"/>
    </source>
</evidence>
<comment type="similarity">
    <text evidence="3">Belongs to the TRAFAC class dynamin-like GTPase superfamily. GB1/RHD3 GTPase family.</text>
</comment>
<accession>A0ABP0GT77</accession>
<proteinExistence type="inferred from homology"/>
<comment type="caution">
    <text evidence="5">The sequence shown here is derived from an EMBL/GenBank/DDBJ whole genome shotgun (WGS) entry which is preliminary data.</text>
</comment>